<feature type="transmembrane region" description="Helical" evidence="1">
    <location>
        <begin position="65"/>
        <end position="86"/>
    </location>
</feature>
<dbReference type="AlphaFoldDB" id="A0A937M2L1"/>
<accession>A0A937M2L1</accession>
<dbReference type="InterPro" id="IPR013658">
    <property type="entry name" value="SGL"/>
</dbReference>
<comment type="caution">
    <text evidence="3">The sequence shown here is derived from an EMBL/GenBank/DDBJ whole genome shotgun (WGS) entry which is preliminary data.</text>
</comment>
<protein>
    <submittedName>
        <fullName evidence="3">SMP-30/gluconolactonase/LRE family protein</fullName>
    </submittedName>
</protein>
<evidence type="ECO:0000256" key="1">
    <source>
        <dbReference type="SAM" id="Phobius"/>
    </source>
</evidence>
<dbReference type="Pfam" id="PF08450">
    <property type="entry name" value="SGL"/>
    <property type="match status" value="1"/>
</dbReference>
<dbReference type="PANTHER" id="PTHR11799">
    <property type="entry name" value="PARAOXONASE"/>
    <property type="match status" value="1"/>
</dbReference>
<feature type="domain" description="SMP-30/Gluconolactonase/LRE-like region" evidence="2">
    <location>
        <begin position="265"/>
        <end position="350"/>
    </location>
</feature>
<dbReference type="InterPro" id="IPR011042">
    <property type="entry name" value="6-blade_b-propeller_TolB-like"/>
</dbReference>
<keyword evidence="1" id="KW-0472">Membrane</keyword>
<keyword evidence="1" id="KW-0812">Transmembrane</keyword>
<feature type="transmembrane region" description="Helical" evidence="1">
    <location>
        <begin position="35"/>
        <end position="53"/>
    </location>
</feature>
<feature type="transmembrane region" description="Helical" evidence="1">
    <location>
        <begin position="6"/>
        <end position="23"/>
    </location>
</feature>
<evidence type="ECO:0000313" key="3">
    <source>
        <dbReference type="EMBL" id="MBL6903496.1"/>
    </source>
</evidence>
<name>A0A937M2L1_9GAMM</name>
<dbReference type="SUPFAM" id="SSF63829">
    <property type="entry name" value="Calcium-dependent phosphotriesterase"/>
    <property type="match status" value="1"/>
</dbReference>
<dbReference type="PANTHER" id="PTHR11799:SF12">
    <property type="entry name" value="PARAOXONASE-RELATED"/>
    <property type="match status" value="1"/>
</dbReference>
<evidence type="ECO:0000259" key="2">
    <source>
        <dbReference type="Pfam" id="PF08450"/>
    </source>
</evidence>
<gene>
    <name evidence="3" type="ORF">ISR29_04770</name>
</gene>
<feature type="transmembrane region" description="Helical" evidence="1">
    <location>
        <begin position="98"/>
        <end position="117"/>
    </location>
</feature>
<dbReference type="Gene3D" id="2.120.10.30">
    <property type="entry name" value="TolB, C-terminal domain"/>
    <property type="match status" value="1"/>
</dbReference>
<dbReference type="Proteomes" id="UP000705230">
    <property type="component" value="Unassembled WGS sequence"/>
</dbReference>
<evidence type="ECO:0000313" key="4">
    <source>
        <dbReference type="Proteomes" id="UP000705230"/>
    </source>
</evidence>
<dbReference type="InterPro" id="IPR051288">
    <property type="entry name" value="Serum_paraoxonase/arylesterase"/>
</dbReference>
<dbReference type="EMBL" id="JADHSG010000006">
    <property type="protein sequence ID" value="MBL6903496.1"/>
    <property type="molecule type" value="Genomic_DNA"/>
</dbReference>
<sequence>MNEILAIIFLCFSLIILFKKIMLQLMEVILDSSNIKLLGILALIIGLFLLYTVNFSWSDRVWKNTLFVFGIVSILRGFIAILFENIIYKFADIFAKNYFKFSIPLSLIFFSLTLLMVSRDYMGPVKNIDQCQSDESISLYCGFNKPEDLALLPDNKFFLMSEFGGIKPYEEKDGEGSFALLKINDGTKITPQIKFGENVWGDPSCKRNPSDNFGPHGVDLIQRDDGLIQFGVVNHSPFESVEFFELTQDANSWLMTWRGCVIAPEENYFNDLSIKRDGSFYVTHMYERDITVNEWLSAALFKYSTGYVLKWDKKNFSKVVGSDGGQPNGIGLDEDSELLYVNYNLGDELRVINLLNGESIGRYKINSPDNMILLDQSIWLTSLDHETIDVMVNCDIEISVTCSLPFSIHEIDLVSLKKKNIYSFRETVFGFPTTAYPFKDTIYIGSFHSDRVAFFQTD</sequence>
<keyword evidence="1" id="KW-1133">Transmembrane helix</keyword>
<reference evidence="3" key="1">
    <citation type="submission" date="2020-10" db="EMBL/GenBank/DDBJ databases">
        <title>Microbiome of the Black Sea water column analyzed by genome centric metagenomics.</title>
        <authorList>
            <person name="Cabello-Yeves P.J."/>
            <person name="Callieri C."/>
            <person name="Picazo A."/>
            <person name="Mehrshad M."/>
            <person name="Haro-Moreno J.M."/>
            <person name="Roda-Garcia J."/>
            <person name="Dzembekova N."/>
            <person name="Slabakova V."/>
            <person name="Slabakova N."/>
            <person name="Moncheva S."/>
            <person name="Rodriguez-Valera F."/>
        </authorList>
    </citation>
    <scope>NUCLEOTIDE SEQUENCE</scope>
    <source>
        <strain evidence="3">BS30m-G43</strain>
    </source>
</reference>
<organism evidence="3 4">
    <name type="scientific">SAR86 cluster bacterium</name>
    <dbReference type="NCBI Taxonomy" id="2030880"/>
    <lineage>
        <taxon>Bacteria</taxon>
        <taxon>Pseudomonadati</taxon>
        <taxon>Pseudomonadota</taxon>
        <taxon>Gammaproteobacteria</taxon>
        <taxon>SAR86 cluster</taxon>
    </lineage>
</organism>
<proteinExistence type="predicted"/>